<dbReference type="InParanoid" id="A0A395JHW1"/>
<sequence>MMRPAYSQSATATDYQHSIYWWIVKVVCGTVIIASLFLMSLYGVPTLFSVPRHYAQFLVLSGGALTLWHYLILKRNDRNVQNPYILMEARGLFRWVRHPMYCGDILSYTGLVLLAPNLVTVVVLLLSYLALIKQARVEDQFLAKRFGKRYSRWQCQTGLLLPRLM</sequence>
<evidence type="ECO:0000256" key="2">
    <source>
        <dbReference type="ARBA" id="ARBA00022692"/>
    </source>
</evidence>
<feature type="transmembrane region" description="Helical" evidence="5">
    <location>
        <begin position="105"/>
        <end position="131"/>
    </location>
</feature>
<evidence type="ECO:0000256" key="4">
    <source>
        <dbReference type="ARBA" id="ARBA00023136"/>
    </source>
</evidence>
<comment type="caution">
    <text evidence="6">The sequence shown here is derived from an EMBL/GenBank/DDBJ whole genome shotgun (WGS) entry which is preliminary data.</text>
</comment>
<dbReference type="GO" id="GO:0012505">
    <property type="term" value="C:endomembrane system"/>
    <property type="evidence" value="ECO:0007669"/>
    <property type="project" value="UniProtKB-SubCell"/>
</dbReference>
<keyword evidence="6" id="KW-0808">Transferase</keyword>
<keyword evidence="6" id="KW-0489">Methyltransferase</keyword>
<dbReference type="PANTHER" id="PTHR43847:SF1">
    <property type="entry name" value="BLL3993 PROTEIN"/>
    <property type="match status" value="1"/>
</dbReference>
<dbReference type="Pfam" id="PF04191">
    <property type="entry name" value="PEMT"/>
    <property type="match status" value="1"/>
</dbReference>
<protein>
    <submittedName>
        <fullName evidence="6">Protein-S-isoprenylcysteine O-methyltransferase Ste14</fullName>
    </submittedName>
</protein>
<gene>
    <name evidence="6" type="ORF">DFR28_10775</name>
</gene>
<evidence type="ECO:0000256" key="1">
    <source>
        <dbReference type="ARBA" id="ARBA00004127"/>
    </source>
</evidence>
<dbReference type="GO" id="GO:0032259">
    <property type="term" value="P:methylation"/>
    <property type="evidence" value="ECO:0007669"/>
    <property type="project" value="UniProtKB-KW"/>
</dbReference>
<dbReference type="AlphaFoldDB" id="A0A395JHW1"/>
<keyword evidence="3 5" id="KW-1133">Transmembrane helix</keyword>
<dbReference type="OrthoDB" id="5293276at2"/>
<feature type="transmembrane region" description="Helical" evidence="5">
    <location>
        <begin position="54"/>
        <end position="73"/>
    </location>
</feature>
<dbReference type="Proteomes" id="UP000253083">
    <property type="component" value="Unassembled WGS sequence"/>
</dbReference>
<evidence type="ECO:0000256" key="5">
    <source>
        <dbReference type="SAM" id="Phobius"/>
    </source>
</evidence>
<evidence type="ECO:0000256" key="3">
    <source>
        <dbReference type="ARBA" id="ARBA00022989"/>
    </source>
</evidence>
<comment type="subcellular location">
    <subcellularLocation>
        <location evidence="1">Endomembrane system</location>
        <topology evidence="1">Multi-pass membrane protein</topology>
    </subcellularLocation>
</comment>
<dbReference type="Gene3D" id="1.20.120.1630">
    <property type="match status" value="1"/>
</dbReference>
<dbReference type="InterPro" id="IPR052527">
    <property type="entry name" value="Metal_cation-efflux_comp"/>
</dbReference>
<dbReference type="EMBL" id="QNRT01000007">
    <property type="protein sequence ID" value="RBP48473.1"/>
    <property type="molecule type" value="Genomic_DNA"/>
</dbReference>
<keyword evidence="4 5" id="KW-0472">Membrane</keyword>
<keyword evidence="2 5" id="KW-0812">Transmembrane</keyword>
<keyword evidence="7" id="KW-1185">Reference proteome</keyword>
<proteinExistence type="predicted"/>
<feature type="transmembrane region" description="Helical" evidence="5">
    <location>
        <begin position="20"/>
        <end position="42"/>
    </location>
</feature>
<dbReference type="PANTHER" id="PTHR43847">
    <property type="entry name" value="BLL3993 PROTEIN"/>
    <property type="match status" value="1"/>
</dbReference>
<dbReference type="GO" id="GO:0008168">
    <property type="term" value="F:methyltransferase activity"/>
    <property type="evidence" value="ECO:0007669"/>
    <property type="project" value="UniProtKB-KW"/>
</dbReference>
<evidence type="ECO:0000313" key="7">
    <source>
        <dbReference type="Proteomes" id="UP000253083"/>
    </source>
</evidence>
<dbReference type="PROSITE" id="PS50244">
    <property type="entry name" value="S5A_REDUCTASE"/>
    <property type="match status" value="1"/>
</dbReference>
<accession>A0A395JHW1</accession>
<reference evidence="6 7" key="1">
    <citation type="submission" date="2018-06" db="EMBL/GenBank/DDBJ databases">
        <title>Genomic Encyclopedia of Type Strains, Phase IV (KMG-IV): sequencing the most valuable type-strain genomes for metagenomic binning, comparative biology and taxonomic classification.</title>
        <authorList>
            <person name="Goeker M."/>
        </authorList>
    </citation>
    <scope>NUCLEOTIDE SEQUENCE [LARGE SCALE GENOMIC DNA]</scope>
    <source>
        <strain evidence="6 7">DSM 24032</strain>
    </source>
</reference>
<evidence type="ECO:0000313" key="6">
    <source>
        <dbReference type="EMBL" id="RBP48473.1"/>
    </source>
</evidence>
<name>A0A395JHW1_9GAMM</name>
<dbReference type="InterPro" id="IPR007318">
    <property type="entry name" value="Phopholipid_MeTrfase"/>
</dbReference>
<organism evidence="6 7">
    <name type="scientific">Arenicella xantha</name>
    <dbReference type="NCBI Taxonomy" id="644221"/>
    <lineage>
        <taxon>Bacteria</taxon>
        <taxon>Pseudomonadati</taxon>
        <taxon>Pseudomonadota</taxon>
        <taxon>Gammaproteobacteria</taxon>
        <taxon>Arenicellales</taxon>
        <taxon>Arenicellaceae</taxon>
        <taxon>Arenicella</taxon>
    </lineage>
</organism>